<dbReference type="Proteomes" id="UP000317369">
    <property type="component" value="Chromosome"/>
</dbReference>
<keyword evidence="2" id="KW-1185">Reference proteome</keyword>
<organism evidence="1 2">
    <name type="scientific">Poriferisphaera corsica</name>
    <dbReference type="NCBI Taxonomy" id="2528020"/>
    <lineage>
        <taxon>Bacteria</taxon>
        <taxon>Pseudomonadati</taxon>
        <taxon>Planctomycetota</taxon>
        <taxon>Phycisphaerae</taxon>
        <taxon>Phycisphaerales</taxon>
        <taxon>Phycisphaeraceae</taxon>
        <taxon>Poriferisphaera</taxon>
    </lineage>
</organism>
<gene>
    <name evidence="1" type="ORF">KS4_09200</name>
</gene>
<evidence type="ECO:0000313" key="2">
    <source>
        <dbReference type="Proteomes" id="UP000317369"/>
    </source>
</evidence>
<sequence>MGGWKDFYFFWGEGRMIMRLAEGLGIEGLDGADAG</sequence>
<evidence type="ECO:0000313" key="1">
    <source>
        <dbReference type="EMBL" id="QDU32881.1"/>
    </source>
</evidence>
<accession>A0A517YRP3</accession>
<protein>
    <submittedName>
        <fullName evidence="1">Uncharacterized protein</fullName>
    </submittedName>
</protein>
<dbReference type="EMBL" id="CP036425">
    <property type="protein sequence ID" value="QDU32881.1"/>
    <property type="molecule type" value="Genomic_DNA"/>
</dbReference>
<name>A0A517YRP3_9BACT</name>
<reference evidence="1 2" key="1">
    <citation type="submission" date="2019-02" db="EMBL/GenBank/DDBJ databases">
        <title>Deep-cultivation of Planctomycetes and their phenomic and genomic characterization uncovers novel biology.</title>
        <authorList>
            <person name="Wiegand S."/>
            <person name="Jogler M."/>
            <person name="Boedeker C."/>
            <person name="Pinto D."/>
            <person name="Vollmers J."/>
            <person name="Rivas-Marin E."/>
            <person name="Kohn T."/>
            <person name="Peeters S.H."/>
            <person name="Heuer A."/>
            <person name="Rast P."/>
            <person name="Oberbeckmann S."/>
            <person name="Bunk B."/>
            <person name="Jeske O."/>
            <person name="Meyerdierks A."/>
            <person name="Storesund J.E."/>
            <person name="Kallscheuer N."/>
            <person name="Luecker S."/>
            <person name="Lage O.M."/>
            <person name="Pohl T."/>
            <person name="Merkel B.J."/>
            <person name="Hornburger P."/>
            <person name="Mueller R.-W."/>
            <person name="Bruemmer F."/>
            <person name="Labrenz M."/>
            <person name="Spormann A.M."/>
            <person name="Op den Camp H."/>
            <person name="Overmann J."/>
            <person name="Amann R."/>
            <person name="Jetten M.S.M."/>
            <person name="Mascher T."/>
            <person name="Medema M.H."/>
            <person name="Devos D.P."/>
            <person name="Kaster A.-K."/>
            <person name="Ovreas L."/>
            <person name="Rohde M."/>
            <person name="Galperin M.Y."/>
            <person name="Jogler C."/>
        </authorList>
    </citation>
    <scope>NUCLEOTIDE SEQUENCE [LARGE SCALE GENOMIC DNA]</scope>
    <source>
        <strain evidence="1 2">KS4</strain>
    </source>
</reference>
<proteinExistence type="predicted"/>
<dbReference type="KEGG" id="pcor:KS4_09200"/>
<dbReference type="AlphaFoldDB" id="A0A517YRP3"/>